<dbReference type="EMBL" id="KY290955">
    <property type="protein sequence ID" value="APU01527.1"/>
    <property type="molecule type" value="Genomic_DNA"/>
</dbReference>
<protein>
    <submittedName>
        <fullName evidence="1">Uncharacterized protein</fullName>
    </submittedName>
</protein>
<accession>A0A219YC55</accession>
<reference evidence="1 2" key="1">
    <citation type="journal article" date="2017" name="Sci. Rep.">
        <title>Characterization and diversity of phages infecting Aeromonas salmonicida subsp. salmonicida.</title>
        <authorList>
            <person name="Vincent A.T."/>
            <person name="Paquet V.E."/>
            <person name="Bernatchez A."/>
            <person name="Tremblay D.M."/>
            <person name="Moineau S."/>
            <person name="Charette S.J."/>
        </authorList>
    </citation>
    <scope>NUCLEOTIDE SEQUENCE [LARGE SCALE GENOMIC DNA]</scope>
</reference>
<proteinExistence type="predicted"/>
<evidence type="ECO:0000313" key="1">
    <source>
        <dbReference type="EMBL" id="APU01527.1"/>
    </source>
</evidence>
<name>A0A219YC55_9CAUD</name>
<evidence type="ECO:0000313" key="2">
    <source>
        <dbReference type="Proteomes" id="UP000225215"/>
    </source>
</evidence>
<dbReference type="Proteomes" id="UP000225215">
    <property type="component" value="Segment"/>
</dbReference>
<organism evidence="1 2">
    <name type="scientific">Aeromonas phage 65.2</name>
    <dbReference type="NCBI Taxonomy" id="1932896"/>
    <lineage>
        <taxon>Viruses</taxon>
        <taxon>Duplodnaviria</taxon>
        <taxon>Heunggongvirae</taxon>
        <taxon>Uroviricota</taxon>
        <taxon>Caudoviricetes</taxon>
        <taxon>Pantevenvirales</taxon>
        <taxon>Straboviridae</taxon>
        <taxon>Emmerichvirinae</taxon>
        <taxon>Ishigurovirus</taxon>
        <taxon>Ishigurovirus osborne</taxon>
    </lineage>
</organism>
<sequence>MYDVQRVIDICKDSYEFVEVVDMGSYTKIKTYYSKACFIDEPCVMECEYVIGVLNSGIVVTPFKDKKSMVFKTVEEFSYWVDA</sequence>